<dbReference type="Proteomes" id="UP000757232">
    <property type="component" value="Unassembled WGS sequence"/>
</dbReference>
<keyword evidence="2" id="KW-1185">Reference proteome</keyword>
<sequence>MFRSRASQKDARVAYDSTSISNQIPQLPICCLTRNVLGKKAEMTQNENLEARGSEYGLRVKGGKYELSRRSMIWNSAKHWRESKETREARVSYALGPRRFLVISVVRDIPNQMASGGVPREDAEDCRKIDYIRTQDTPLPVLKACYTCAGTPAIPALERLTTAERNLEPKGTHLREGPSDRRGIRGCVVTMVVMVAGGKTHNFSLASDMREGNFPFKHRRKVEN</sequence>
<dbReference type="AlphaFoldDB" id="A0A9Q5N733"/>
<comment type="caution">
    <text evidence="1">The sequence shown here is derived from an EMBL/GenBank/DDBJ whole genome shotgun (WGS) entry which is preliminary data.</text>
</comment>
<evidence type="ECO:0000313" key="1">
    <source>
        <dbReference type="EMBL" id="OCB89522.1"/>
    </source>
</evidence>
<gene>
    <name evidence="1" type="ORF">A7U60_g3317</name>
</gene>
<organism evidence="1 2">
    <name type="scientific">Sanghuangporus baumii</name>
    <name type="common">Phellinus baumii</name>
    <dbReference type="NCBI Taxonomy" id="108892"/>
    <lineage>
        <taxon>Eukaryota</taxon>
        <taxon>Fungi</taxon>
        <taxon>Dikarya</taxon>
        <taxon>Basidiomycota</taxon>
        <taxon>Agaricomycotina</taxon>
        <taxon>Agaricomycetes</taxon>
        <taxon>Hymenochaetales</taxon>
        <taxon>Hymenochaetaceae</taxon>
        <taxon>Sanghuangporus</taxon>
    </lineage>
</organism>
<dbReference type="EMBL" id="LNZH02000154">
    <property type="protein sequence ID" value="OCB89522.1"/>
    <property type="molecule type" value="Genomic_DNA"/>
</dbReference>
<proteinExistence type="predicted"/>
<evidence type="ECO:0000313" key="2">
    <source>
        <dbReference type="Proteomes" id="UP000757232"/>
    </source>
</evidence>
<protein>
    <submittedName>
        <fullName evidence="1">Uncharacterized protein</fullName>
    </submittedName>
</protein>
<accession>A0A9Q5N733</accession>
<name>A0A9Q5N733_SANBA</name>
<reference evidence="1" key="1">
    <citation type="submission" date="2016-06" db="EMBL/GenBank/DDBJ databases">
        <title>Draft Genome sequence of the fungus Inonotus baumii.</title>
        <authorList>
            <person name="Zhu H."/>
            <person name="Lin W."/>
        </authorList>
    </citation>
    <scope>NUCLEOTIDE SEQUENCE</scope>
    <source>
        <strain evidence="1">821</strain>
    </source>
</reference>